<protein>
    <submittedName>
        <fullName evidence="3">Uncharacterized protein</fullName>
    </submittedName>
</protein>
<keyword evidence="2" id="KW-1133">Transmembrane helix</keyword>
<dbReference type="AlphaFoldDB" id="A0A135RQD9"/>
<accession>A0A135RQD9</accession>
<evidence type="ECO:0000313" key="3">
    <source>
        <dbReference type="EMBL" id="KXH25910.1"/>
    </source>
</evidence>
<gene>
    <name evidence="3" type="ORF">CSAL01_04464</name>
</gene>
<feature type="transmembrane region" description="Helical" evidence="2">
    <location>
        <begin position="267"/>
        <end position="286"/>
    </location>
</feature>
<evidence type="ECO:0000256" key="2">
    <source>
        <dbReference type="SAM" id="Phobius"/>
    </source>
</evidence>
<comment type="caution">
    <text evidence="3">The sequence shown here is derived from an EMBL/GenBank/DDBJ whole genome shotgun (WGS) entry which is preliminary data.</text>
</comment>
<keyword evidence="2" id="KW-0472">Membrane</keyword>
<feature type="region of interest" description="Disordered" evidence="1">
    <location>
        <begin position="1"/>
        <end position="24"/>
    </location>
</feature>
<sequence>MTAEPSKLDVDVQPPTYDNTVNDTRTQLSCGETPTLFLDKTTIFAHTSPPRALYELSNAVTDAKSLVYGVQKVVYRVSSEAGSDNVRTRLDHIYDFTQDPLKGLESFKMQLHDVIVITGQMSSKRTYREVYLMPGVSGWKVKDHFKAGDSAVHQMKHQDEIHWKNMKGEVVAIESVAKRDKEKKLLGMPQLDVVIPMDHKELDLLVTSWMARLWRQSADETKDPMTWKDFKEISKLALNRNKFGNTWVLSARVLLSLLYVLDARELGVWVCLDNLFFLGLICSIFTSRTRT</sequence>
<dbReference type="OrthoDB" id="4196148at2759"/>
<feature type="compositionally biased region" description="Basic and acidic residues" evidence="1">
    <location>
        <begin position="1"/>
        <end position="10"/>
    </location>
</feature>
<keyword evidence="4" id="KW-1185">Reference proteome</keyword>
<reference evidence="3 4" key="1">
    <citation type="submission" date="2014-02" db="EMBL/GenBank/DDBJ databases">
        <title>The genome sequence of Colletotrichum salicis CBS 607.94.</title>
        <authorList>
            <person name="Baroncelli R."/>
            <person name="Thon M.R."/>
        </authorList>
    </citation>
    <scope>NUCLEOTIDE SEQUENCE [LARGE SCALE GENOMIC DNA]</scope>
    <source>
        <strain evidence="3 4">CBS 607.94</strain>
    </source>
</reference>
<organism evidence="3 4">
    <name type="scientific">Colletotrichum salicis</name>
    <dbReference type="NCBI Taxonomy" id="1209931"/>
    <lineage>
        <taxon>Eukaryota</taxon>
        <taxon>Fungi</taxon>
        <taxon>Dikarya</taxon>
        <taxon>Ascomycota</taxon>
        <taxon>Pezizomycotina</taxon>
        <taxon>Sordariomycetes</taxon>
        <taxon>Hypocreomycetidae</taxon>
        <taxon>Glomerellales</taxon>
        <taxon>Glomerellaceae</taxon>
        <taxon>Colletotrichum</taxon>
        <taxon>Colletotrichum acutatum species complex</taxon>
    </lineage>
</organism>
<proteinExistence type="predicted"/>
<evidence type="ECO:0000313" key="4">
    <source>
        <dbReference type="Proteomes" id="UP000070121"/>
    </source>
</evidence>
<keyword evidence="2" id="KW-0812">Transmembrane</keyword>
<name>A0A135RQD9_9PEZI</name>
<evidence type="ECO:0000256" key="1">
    <source>
        <dbReference type="SAM" id="MobiDB-lite"/>
    </source>
</evidence>
<dbReference type="EMBL" id="JFFI01002729">
    <property type="protein sequence ID" value="KXH25910.1"/>
    <property type="molecule type" value="Genomic_DNA"/>
</dbReference>
<dbReference type="Proteomes" id="UP000070121">
    <property type="component" value="Unassembled WGS sequence"/>
</dbReference>